<keyword evidence="3" id="KW-0472">Membrane</keyword>
<keyword evidence="3" id="KW-0812">Transmembrane</keyword>
<accession>A0A1Y2B9L4</accession>
<feature type="compositionally biased region" description="Low complexity" evidence="2">
    <location>
        <begin position="20"/>
        <end position="31"/>
    </location>
</feature>
<dbReference type="InterPro" id="IPR040351">
    <property type="entry name" value="RAB3IL/RAB3IP/Sec2"/>
</dbReference>
<evidence type="ECO:0000256" key="2">
    <source>
        <dbReference type="SAM" id="MobiDB-lite"/>
    </source>
</evidence>
<feature type="region of interest" description="Disordered" evidence="2">
    <location>
        <begin position="256"/>
        <end position="341"/>
    </location>
</feature>
<dbReference type="AlphaFoldDB" id="A0A1Y2B9L4"/>
<gene>
    <name evidence="5" type="ORF">BCR33DRAFT_543946</name>
</gene>
<reference evidence="5 6" key="1">
    <citation type="submission" date="2016-07" db="EMBL/GenBank/DDBJ databases">
        <title>Pervasive Adenine N6-methylation of Active Genes in Fungi.</title>
        <authorList>
            <consortium name="DOE Joint Genome Institute"/>
            <person name="Mondo S.J."/>
            <person name="Dannebaum R.O."/>
            <person name="Kuo R.C."/>
            <person name="Labutti K."/>
            <person name="Haridas S."/>
            <person name="Kuo A."/>
            <person name="Salamov A."/>
            <person name="Ahrendt S.R."/>
            <person name="Lipzen A."/>
            <person name="Sullivan W."/>
            <person name="Andreopoulos W.B."/>
            <person name="Clum A."/>
            <person name="Lindquist E."/>
            <person name="Daum C."/>
            <person name="Ramamoorthy G.K."/>
            <person name="Gryganskyi A."/>
            <person name="Culley D."/>
            <person name="Magnuson J.K."/>
            <person name="James T.Y."/>
            <person name="O'Malley M.A."/>
            <person name="Stajich J.E."/>
            <person name="Spatafora J.W."/>
            <person name="Visel A."/>
            <person name="Grigoriev I.V."/>
        </authorList>
    </citation>
    <scope>NUCLEOTIDE SEQUENCE [LARGE SCALE GENOMIC DNA]</scope>
    <source>
        <strain evidence="5 6">JEL800</strain>
    </source>
</reference>
<dbReference type="GO" id="GO:0006887">
    <property type="term" value="P:exocytosis"/>
    <property type="evidence" value="ECO:0007669"/>
    <property type="project" value="TreeGrafter"/>
</dbReference>
<name>A0A1Y2B9L4_9FUNG</name>
<keyword evidence="1" id="KW-0175">Coiled coil</keyword>
<dbReference type="PANTHER" id="PTHR14430:SF0">
    <property type="entry name" value="SEC2P DOMAIN-CONTAINING PROTEIN"/>
    <property type="match status" value="1"/>
</dbReference>
<feature type="compositionally biased region" description="Low complexity" evidence="2">
    <location>
        <begin position="302"/>
        <end position="311"/>
    </location>
</feature>
<dbReference type="OrthoDB" id="5560525at2759"/>
<dbReference type="Proteomes" id="UP000193642">
    <property type="component" value="Unassembled WGS sequence"/>
</dbReference>
<feature type="compositionally biased region" description="Pro residues" evidence="2">
    <location>
        <begin position="326"/>
        <end position="339"/>
    </location>
</feature>
<organism evidence="5 6">
    <name type="scientific">Rhizoclosmatium globosum</name>
    <dbReference type="NCBI Taxonomy" id="329046"/>
    <lineage>
        <taxon>Eukaryota</taxon>
        <taxon>Fungi</taxon>
        <taxon>Fungi incertae sedis</taxon>
        <taxon>Chytridiomycota</taxon>
        <taxon>Chytridiomycota incertae sedis</taxon>
        <taxon>Chytridiomycetes</taxon>
        <taxon>Chytridiales</taxon>
        <taxon>Chytriomycetaceae</taxon>
        <taxon>Rhizoclosmatium</taxon>
    </lineage>
</organism>
<dbReference type="InterPro" id="IPR009449">
    <property type="entry name" value="Sec2_N"/>
</dbReference>
<feature type="compositionally biased region" description="Polar residues" evidence="2">
    <location>
        <begin position="1"/>
        <end position="11"/>
    </location>
</feature>
<feature type="region of interest" description="Disordered" evidence="2">
    <location>
        <begin position="490"/>
        <end position="530"/>
    </location>
</feature>
<protein>
    <recommendedName>
        <fullName evidence="4">GDP/GTP exchange factor Sec2 N-terminal domain-containing protein</fullName>
    </recommendedName>
</protein>
<keyword evidence="6" id="KW-1185">Reference proteome</keyword>
<dbReference type="Gene3D" id="6.10.140.910">
    <property type="match status" value="1"/>
</dbReference>
<dbReference type="PANTHER" id="PTHR14430">
    <property type="entry name" value="RABIN3-RELATED"/>
    <property type="match status" value="1"/>
</dbReference>
<dbReference type="SUPFAM" id="SSF144284">
    <property type="entry name" value="Sec2 N-terminal region"/>
    <property type="match status" value="1"/>
</dbReference>
<sequence>MSMDSPISTRLESVAKKHLTVSTATTTSSSTDAKPLPNPPPSNPPNLRQLIGTLSSILATPTEALSSSSSSSSSRPSECLHKTHFDASTLKCSTCATHFDAHERLKKEVAAVDEHWRRAKRELSRFAEKSQTSAQDLIHLHTRIDALDLKANQSHAASKALQNAVLVETGRVLDEVEKRLELQNIRDGLVEEIEGKTQELFEKANHLVADEAKRRYGSQTRVRALEGELDDIKNQLAMERMQLSELRAKMEELRLEKERMEEEESATSSTIAEDSDSRNASPAPTKETDEESIISEYESLNSTTASTAVKSVTDELPTPRPRQSAHPPPQTSSPQPYLPPTEMDAQLLADLHIFLKECTTSKLPKLHTLPFLKTLLEEDVFPALKFGNNPRTNTRKLVDAILINTCFVEEMNATQIHTHQQLHNSLKTALATQTYYSTTKPPPAPGTTPPTGMTITDANALILAQHTATKDSPTHALFAKTYLQTLSSWTSSTPTTLPPQPSSTAARPAATRPSKRHTTSESLKAKQTNGSRYAGGVGTGLWLCATFTTLCGICGWGCIVRVGLWRL</sequence>
<proteinExistence type="predicted"/>
<dbReference type="GO" id="GO:0005085">
    <property type="term" value="F:guanyl-nucleotide exchange factor activity"/>
    <property type="evidence" value="ECO:0007669"/>
    <property type="project" value="InterPro"/>
</dbReference>
<dbReference type="EMBL" id="MCGO01000076">
    <property type="protein sequence ID" value="ORY31513.1"/>
    <property type="molecule type" value="Genomic_DNA"/>
</dbReference>
<dbReference type="GO" id="GO:0070319">
    <property type="term" value="C:Golgi to plasma membrane transport vesicle"/>
    <property type="evidence" value="ECO:0007669"/>
    <property type="project" value="TreeGrafter"/>
</dbReference>
<keyword evidence="3" id="KW-1133">Transmembrane helix</keyword>
<comment type="caution">
    <text evidence="5">The sequence shown here is derived from an EMBL/GenBank/DDBJ whole genome shotgun (WGS) entry which is preliminary data.</text>
</comment>
<dbReference type="GO" id="GO:0051286">
    <property type="term" value="C:cell tip"/>
    <property type="evidence" value="ECO:0007669"/>
    <property type="project" value="TreeGrafter"/>
</dbReference>
<evidence type="ECO:0000259" key="4">
    <source>
        <dbReference type="Pfam" id="PF06428"/>
    </source>
</evidence>
<evidence type="ECO:0000256" key="1">
    <source>
        <dbReference type="ARBA" id="ARBA00023054"/>
    </source>
</evidence>
<evidence type="ECO:0000313" key="5">
    <source>
        <dbReference type="EMBL" id="ORY31513.1"/>
    </source>
</evidence>
<evidence type="ECO:0000256" key="3">
    <source>
        <dbReference type="SAM" id="Phobius"/>
    </source>
</evidence>
<evidence type="ECO:0000313" key="6">
    <source>
        <dbReference type="Proteomes" id="UP000193642"/>
    </source>
</evidence>
<dbReference type="STRING" id="329046.A0A1Y2B9L4"/>
<feature type="transmembrane region" description="Helical" evidence="3">
    <location>
        <begin position="540"/>
        <end position="564"/>
    </location>
</feature>
<feature type="domain" description="GDP/GTP exchange factor Sec2 N-terminal" evidence="4">
    <location>
        <begin position="128"/>
        <end position="253"/>
    </location>
</feature>
<feature type="compositionally biased region" description="Polar residues" evidence="2">
    <location>
        <begin position="520"/>
        <end position="530"/>
    </location>
</feature>
<dbReference type="Pfam" id="PF06428">
    <property type="entry name" value="Sec2p"/>
    <property type="match status" value="1"/>
</dbReference>
<feature type="region of interest" description="Disordered" evidence="2">
    <location>
        <begin position="1"/>
        <end position="49"/>
    </location>
</feature>